<feature type="domain" description="Activation-induced cytidine deaminase AID" evidence="1">
    <location>
        <begin position="87"/>
        <end position="186"/>
    </location>
</feature>
<dbReference type="EMBL" id="FMZQ01000001">
    <property type="protein sequence ID" value="SDC10875.1"/>
    <property type="molecule type" value="Genomic_DNA"/>
</dbReference>
<evidence type="ECO:0000313" key="2">
    <source>
        <dbReference type="EMBL" id="SDC10875.1"/>
    </source>
</evidence>
<evidence type="ECO:0000313" key="3">
    <source>
        <dbReference type="Proteomes" id="UP000199467"/>
    </source>
</evidence>
<reference evidence="3" key="1">
    <citation type="submission" date="2016-10" db="EMBL/GenBank/DDBJ databases">
        <authorList>
            <person name="Varghese N."/>
            <person name="Submissions S."/>
        </authorList>
    </citation>
    <scope>NUCLEOTIDE SEQUENCE [LARGE SCALE GENOMIC DNA]</scope>
    <source>
        <strain evidence="3">DSM 26382</strain>
    </source>
</reference>
<keyword evidence="3" id="KW-1185">Reference proteome</keyword>
<gene>
    <name evidence="2" type="ORF">SAMN05216576_101446</name>
</gene>
<dbReference type="GO" id="GO:0016814">
    <property type="term" value="F:hydrolase activity, acting on carbon-nitrogen (but not peptide) bonds, in cyclic amidines"/>
    <property type="evidence" value="ECO:0007669"/>
    <property type="project" value="InterPro"/>
</dbReference>
<sequence>MPVGKYGTVYSESIAECQADKTSIIKTGYIFDPISMGGTANAFSLNDSQTLVVGLTKVGGYIFGRFCNNPGGSTVTYKIPNTVPQTGNHCEDFFMSAWDEVWDSPVMMELRVPYAIAARKLPVTLKLTKSPCHICAQKLIAFAEGYQIDLRLKILKLYSGDKGEIVNATALLAMLSKGIGVKMWEVHVVKQDYTGLTKKGQNHELRVLKEHLRAAEQQNHFLLTADSVEDIEERTESEKLQRNLSLQAIKQKVDAMLKWQTDINQFQWRSLERIQKTLSEINAGNLHGESQKKEIQQVLLAISNTALLKDVDEEFQYLSESYYQSKKL</sequence>
<dbReference type="Gene3D" id="3.40.140.10">
    <property type="entry name" value="Cytidine Deaminase, domain 2"/>
    <property type="match status" value="1"/>
</dbReference>
<dbReference type="RefSeq" id="WP_017676520.1">
    <property type="nucleotide sequence ID" value="NZ_FMZQ01000001.1"/>
</dbReference>
<dbReference type="InterPro" id="IPR013158">
    <property type="entry name" value="AID"/>
</dbReference>
<proteinExistence type="predicted"/>
<dbReference type="GO" id="GO:0008270">
    <property type="term" value="F:zinc ion binding"/>
    <property type="evidence" value="ECO:0007669"/>
    <property type="project" value="InterPro"/>
</dbReference>
<organism evidence="2 3">
    <name type="scientific">Ectopseudomonas chengduensis</name>
    <dbReference type="NCBI Taxonomy" id="489632"/>
    <lineage>
        <taxon>Bacteria</taxon>
        <taxon>Pseudomonadati</taxon>
        <taxon>Pseudomonadota</taxon>
        <taxon>Gammaproteobacteria</taxon>
        <taxon>Pseudomonadales</taxon>
        <taxon>Pseudomonadaceae</taxon>
        <taxon>Ectopseudomonas</taxon>
    </lineage>
</organism>
<dbReference type="Proteomes" id="UP000199467">
    <property type="component" value="Unassembled WGS sequence"/>
</dbReference>
<dbReference type="AlphaFoldDB" id="A0A1G6IXS2"/>
<protein>
    <recommendedName>
        <fullName evidence="1">Activation-induced cytidine deaminase AID domain-containing protein</fullName>
    </recommendedName>
</protein>
<accession>A0A1G6IXS2</accession>
<dbReference type="Pfam" id="PF08210">
    <property type="entry name" value="APOBEC_N"/>
    <property type="match status" value="1"/>
</dbReference>
<name>A0A1G6IXS2_9GAMM</name>
<evidence type="ECO:0000259" key="1">
    <source>
        <dbReference type="Pfam" id="PF08210"/>
    </source>
</evidence>